<feature type="transmembrane region" description="Helical" evidence="5">
    <location>
        <begin position="95"/>
        <end position="113"/>
    </location>
</feature>
<feature type="transmembrane region" description="Helical" evidence="5">
    <location>
        <begin position="185"/>
        <end position="207"/>
    </location>
</feature>
<dbReference type="AlphaFoldDB" id="A0A6L4WS91"/>
<evidence type="ECO:0000313" key="7">
    <source>
        <dbReference type="EMBL" id="KAB7888576.1"/>
    </source>
</evidence>
<comment type="subcellular location">
    <subcellularLocation>
        <location evidence="1">Membrane</location>
        <topology evidence="1">Multi-pass membrane protein</topology>
    </subcellularLocation>
</comment>
<feature type="transmembrane region" description="Helical" evidence="5">
    <location>
        <begin position="338"/>
        <end position="358"/>
    </location>
</feature>
<evidence type="ECO:0000259" key="6">
    <source>
        <dbReference type="Pfam" id="PF04932"/>
    </source>
</evidence>
<organism evidence="7 8">
    <name type="scientific">Poseidonibacter ostreae</name>
    <dbReference type="NCBI Taxonomy" id="2654171"/>
    <lineage>
        <taxon>Bacteria</taxon>
        <taxon>Pseudomonadati</taxon>
        <taxon>Campylobacterota</taxon>
        <taxon>Epsilonproteobacteria</taxon>
        <taxon>Campylobacterales</taxon>
        <taxon>Arcobacteraceae</taxon>
        <taxon>Poseidonibacter</taxon>
    </lineage>
</organism>
<feature type="transmembrane region" description="Helical" evidence="5">
    <location>
        <begin position="125"/>
        <end position="144"/>
    </location>
</feature>
<dbReference type="GO" id="GO:0016874">
    <property type="term" value="F:ligase activity"/>
    <property type="evidence" value="ECO:0007669"/>
    <property type="project" value="UniProtKB-KW"/>
</dbReference>
<accession>A0A6L4WS91</accession>
<dbReference type="Pfam" id="PF04932">
    <property type="entry name" value="Wzy_C"/>
    <property type="match status" value="1"/>
</dbReference>
<feature type="transmembrane region" description="Helical" evidence="5">
    <location>
        <begin position="306"/>
        <end position="331"/>
    </location>
</feature>
<keyword evidence="3 5" id="KW-1133">Transmembrane helix</keyword>
<evidence type="ECO:0000256" key="5">
    <source>
        <dbReference type="SAM" id="Phobius"/>
    </source>
</evidence>
<dbReference type="GO" id="GO:0016020">
    <property type="term" value="C:membrane"/>
    <property type="evidence" value="ECO:0007669"/>
    <property type="project" value="UniProtKB-SubCell"/>
</dbReference>
<reference evidence="7 8" key="1">
    <citation type="submission" date="2019-10" db="EMBL/GenBank/DDBJ databases">
        <title>Poseidonibacter ostreae sp. nov., isolated from the gut of the Ostrea denselamellosa.</title>
        <authorList>
            <person name="Choi A."/>
        </authorList>
    </citation>
    <scope>NUCLEOTIDE SEQUENCE [LARGE SCALE GENOMIC DNA]</scope>
    <source>
        <strain evidence="7 8">SJOD-M-33</strain>
    </source>
</reference>
<sequence>MIVLGKDIEDKNIFKILVFIWIMSIPFKNAVYQISVITIIVFFLYYLIKFKNFSILFENLKNTKYLFLGFFSIILSMIISNLFNLEYLDNKSWHIIYMFVIRYGLIFVILIYFYKLDFFNKKEIIATVLLSLIFLMFTGIYEIIGNMNVVMSRGILGTLDNRNTFGLFMGMGVVLSLLIVKDYKLIGLVLILMFSFFMIFSFSRSSWVASTSSIFILFILNYKKIKIVHLGYIVIFLTFLITLYFNFDSFQNRFDQLISGYSSNRIEIWMHTIALIKDNFIFGYGIDSWNNLPDSYLVRFPNPHNLFLEILINIGLLGLGIYIFTVMVIIVKIISSKNFILLPVASYFLIVTLFDFSIFTSKELLSFLTIFIFLVYSNDFKKV</sequence>
<evidence type="ECO:0000256" key="4">
    <source>
        <dbReference type="ARBA" id="ARBA00023136"/>
    </source>
</evidence>
<dbReference type="EMBL" id="WFKK01000023">
    <property type="protein sequence ID" value="KAB7888576.1"/>
    <property type="molecule type" value="Genomic_DNA"/>
</dbReference>
<feature type="transmembrane region" description="Helical" evidence="5">
    <location>
        <begin position="227"/>
        <end position="247"/>
    </location>
</feature>
<gene>
    <name evidence="7" type="ORF">GBG19_08695</name>
</gene>
<keyword evidence="4 5" id="KW-0472">Membrane</keyword>
<protein>
    <submittedName>
        <fullName evidence="7">O-antigen ligase family protein</fullName>
    </submittedName>
</protein>
<evidence type="ECO:0000256" key="3">
    <source>
        <dbReference type="ARBA" id="ARBA00022989"/>
    </source>
</evidence>
<dbReference type="InterPro" id="IPR007016">
    <property type="entry name" value="O-antigen_ligase-rel_domated"/>
</dbReference>
<keyword evidence="2 5" id="KW-0812">Transmembrane</keyword>
<feature type="domain" description="O-antigen ligase-related" evidence="6">
    <location>
        <begin position="190"/>
        <end position="323"/>
    </location>
</feature>
<dbReference type="PANTHER" id="PTHR37422:SF17">
    <property type="entry name" value="O-ANTIGEN LIGASE"/>
    <property type="match status" value="1"/>
</dbReference>
<name>A0A6L4WS91_9BACT</name>
<proteinExistence type="predicted"/>
<dbReference type="PANTHER" id="PTHR37422">
    <property type="entry name" value="TEICHURONIC ACID BIOSYNTHESIS PROTEIN TUAE"/>
    <property type="match status" value="1"/>
</dbReference>
<dbReference type="InterPro" id="IPR051533">
    <property type="entry name" value="WaaL-like"/>
</dbReference>
<feature type="transmembrane region" description="Helical" evidence="5">
    <location>
        <begin position="12"/>
        <end position="28"/>
    </location>
</feature>
<keyword evidence="7" id="KW-0436">Ligase</keyword>
<comment type="caution">
    <text evidence="7">The sequence shown here is derived from an EMBL/GenBank/DDBJ whole genome shotgun (WGS) entry which is preliminary data.</text>
</comment>
<dbReference type="Proteomes" id="UP000472839">
    <property type="component" value="Unassembled WGS sequence"/>
</dbReference>
<feature type="transmembrane region" description="Helical" evidence="5">
    <location>
        <begin position="65"/>
        <end position="83"/>
    </location>
</feature>
<evidence type="ECO:0000313" key="8">
    <source>
        <dbReference type="Proteomes" id="UP000472839"/>
    </source>
</evidence>
<feature type="transmembrane region" description="Helical" evidence="5">
    <location>
        <begin position="164"/>
        <end position="180"/>
    </location>
</feature>
<evidence type="ECO:0000256" key="1">
    <source>
        <dbReference type="ARBA" id="ARBA00004141"/>
    </source>
</evidence>
<evidence type="ECO:0000256" key="2">
    <source>
        <dbReference type="ARBA" id="ARBA00022692"/>
    </source>
</evidence>